<gene>
    <name evidence="14" type="ORF">FisN_1Lh271</name>
</gene>
<feature type="domain" description="SET" evidence="12">
    <location>
        <begin position="709"/>
        <end position="826"/>
    </location>
</feature>
<dbReference type="SMART" id="SM00508">
    <property type="entry name" value="PostSET"/>
    <property type="match status" value="1"/>
</dbReference>
<protein>
    <recommendedName>
        <fullName evidence="2">[histone H3]-lysine(4) N-trimethyltransferase</fullName>
        <ecNumber evidence="2">2.1.1.354</ecNumber>
    </recommendedName>
</protein>
<evidence type="ECO:0000256" key="7">
    <source>
        <dbReference type="ARBA" id="ARBA00023242"/>
    </source>
</evidence>
<keyword evidence="6" id="KW-0156">Chromatin regulator</keyword>
<dbReference type="CDD" id="cd10518">
    <property type="entry name" value="SET_SETD1-like"/>
    <property type="match status" value="1"/>
</dbReference>
<feature type="region of interest" description="Disordered" evidence="11">
    <location>
        <begin position="562"/>
        <end position="596"/>
    </location>
</feature>
<keyword evidence="5" id="KW-0949">S-adenosyl-L-methionine</keyword>
<keyword evidence="3 14" id="KW-0489">Methyltransferase</keyword>
<evidence type="ECO:0000256" key="4">
    <source>
        <dbReference type="ARBA" id="ARBA00022679"/>
    </source>
</evidence>
<dbReference type="InterPro" id="IPR044570">
    <property type="entry name" value="Set1-like"/>
</dbReference>
<evidence type="ECO:0000256" key="6">
    <source>
        <dbReference type="ARBA" id="ARBA00022853"/>
    </source>
</evidence>
<feature type="region of interest" description="Disordered" evidence="11">
    <location>
        <begin position="1"/>
        <end position="21"/>
    </location>
</feature>
<evidence type="ECO:0000256" key="9">
    <source>
        <dbReference type="ARBA" id="ARBA00047583"/>
    </source>
</evidence>
<comment type="caution">
    <text evidence="14">The sequence shown here is derived from an EMBL/GenBank/DDBJ whole genome shotgun (WGS) entry which is preliminary data.</text>
</comment>
<dbReference type="Proteomes" id="UP000198406">
    <property type="component" value="Unassembled WGS sequence"/>
</dbReference>
<feature type="compositionally biased region" description="Basic and acidic residues" evidence="11">
    <location>
        <begin position="639"/>
        <end position="674"/>
    </location>
</feature>
<keyword evidence="4 14" id="KW-0808">Transferase</keyword>
<evidence type="ECO:0000259" key="13">
    <source>
        <dbReference type="PROSITE" id="PS50868"/>
    </source>
</evidence>
<dbReference type="GO" id="GO:0140999">
    <property type="term" value="F:histone H3K4 trimethyltransferase activity"/>
    <property type="evidence" value="ECO:0007669"/>
    <property type="project" value="UniProtKB-EC"/>
</dbReference>
<dbReference type="GO" id="GO:0032259">
    <property type="term" value="P:methylation"/>
    <property type="evidence" value="ECO:0007669"/>
    <property type="project" value="UniProtKB-KW"/>
</dbReference>
<dbReference type="GO" id="GO:0048188">
    <property type="term" value="C:Set1C/COMPASS complex"/>
    <property type="evidence" value="ECO:0007669"/>
    <property type="project" value="TreeGrafter"/>
</dbReference>
<dbReference type="AlphaFoldDB" id="A0A1Z5K481"/>
<dbReference type="Pfam" id="PF00856">
    <property type="entry name" value="SET"/>
    <property type="match status" value="1"/>
</dbReference>
<dbReference type="PANTHER" id="PTHR45814:SF2">
    <property type="entry name" value="HISTONE-LYSINE N-METHYLTRANSFERASE SETD1"/>
    <property type="match status" value="1"/>
</dbReference>
<dbReference type="InterPro" id="IPR001214">
    <property type="entry name" value="SET_dom"/>
</dbReference>
<proteinExistence type="predicted"/>
<dbReference type="InParanoid" id="A0A1Z5K481"/>
<feature type="compositionally biased region" description="Polar residues" evidence="11">
    <location>
        <begin position="238"/>
        <end position="252"/>
    </location>
</feature>
<name>A0A1Z5K481_FISSO</name>
<sequence>MTSNGSWKIPRKTDSTEQPVNATTAEVVVPGKKRKRTGPFRIQAGCVVALRLRPQLQHCRISVVRRPSAENGEEASLLQSIAWDDAFTWTWTKPCIGRDEGLTLIGKRIRCVFPKAPDNPKSRDKLLEGEIIRLVDYGEKQLRGTKRSFTVELLIDKKDAGRFSFLANGFEGRETGEKTKKQQLEEIIRGKDTVSVIVNLIKPWWMEYQPNQELDSTKFARWDIQKLVPTKLFHRPAATNSKSDTESVQTENMAKERRKSKETISTAARYLGDGNDSADQQTINFQWVASRYHETLFSARTEQEKDPFDAELLSAGVCAEVVKVEPTRSNAPTDGSATSTLAMVTLQRIFLPEQTCSGRLSHDHASSAYHDWNRKYLLKVPVEHLVIISKNIHTTRDASEGGQSDSNDILSALFVSHSYSQASNVYFPSSLSAGESLLKSSPTCHRCRRIISLDQCGDQSRQIGGNELWLCQTCNSELAIVGNCALSHIEKCECRWCVGDRSRGWEAEMSSRIENLNGASRKNSIFSHIYDTIVELGAFDFHLPNISPSTIPVARGSVSMKIRPKGPSKLKRTAPGRPPKNIATHAGNESKNKKRRLSGIVNGIGSNEADSTKTLEDFSVFQPSCARFTPYDRSRIKKREGFVHNETRKDKPRSLREKEDEKGGGDLEKEEKTTSGRAARANQRRVIKSVASIGSSTALNIDTLACREPQLRFDRSGIHAWGVFADEDIAAGEMILEYRGEIIGNSVAEKREVEYEAANIGSDYMFRIDATTVCDATKLGCVARFINASCEPNCYTKIITLDGSKRIVIYAKRNIRAGEELCYDYKFPLEFDEKKRIPCYCGAKDCRGYMNWDKKYVAVPMDSKVENNKAGTTIGLLETSYTLGKKPK</sequence>
<dbReference type="OrthoDB" id="308383at2759"/>
<comment type="subcellular location">
    <subcellularLocation>
        <location evidence="1">Nucleus</location>
    </subcellularLocation>
</comment>
<evidence type="ECO:0000256" key="10">
    <source>
        <dbReference type="ARBA" id="ARBA00049129"/>
    </source>
</evidence>
<feature type="region of interest" description="Disordered" evidence="11">
    <location>
        <begin position="238"/>
        <end position="262"/>
    </location>
</feature>
<evidence type="ECO:0000256" key="3">
    <source>
        <dbReference type="ARBA" id="ARBA00022603"/>
    </source>
</evidence>
<comment type="catalytic activity">
    <reaction evidence="9">
        <text>N(6)-methyl-L-lysyl(4)-[histone H3] + S-adenosyl-L-methionine = N(6),N(6)-dimethyl-L-lysyl(4)-[histone H3] + S-adenosyl-L-homocysteine + H(+)</text>
        <dbReference type="Rhea" id="RHEA:60268"/>
        <dbReference type="Rhea" id="RHEA-COMP:15540"/>
        <dbReference type="Rhea" id="RHEA-COMP:15543"/>
        <dbReference type="ChEBI" id="CHEBI:15378"/>
        <dbReference type="ChEBI" id="CHEBI:57856"/>
        <dbReference type="ChEBI" id="CHEBI:59789"/>
        <dbReference type="ChEBI" id="CHEBI:61929"/>
        <dbReference type="ChEBI" id="CHEBI:61976"/>
    </reaction>
</comment>
<accession>A0A1Z5K481</accession>
<dbReference type="EC" id="2.1.1.354" evidence="2"/>
<dbReference type="PROSITE" id="PS50280">
    <property type="entry name" value="SET"/>
    <property type="match status" value="1"/>
</dbReference>
<feature type="compositionally biased region" description="Basic and acidic residues" evidence="11">
    <location>
        <begin position="253"/>
        <end position="262"/>
    </location>
</feature>
<feature type="region of interest" description="Disordered" evidence="11">
    <location>
        <begin position="639"/>
        <end position="681"/>
    </location>
</feature>
<dbReference type="PROSITE" id="PS50868">
    <property type="entry name" value="POST_SET"/>
    <property type="match status" value="1"/>
</dbReference>
<evidence type="ECO:0000256" key="2">
    <source>
        <dbReference type="ARBA" id="ARBA00012182"/>
    </source>
</evidence>
<reference evidence="14 15" key="1">
    <citation type="journal article" date="2015" name="Plant Cell">
        <title>Oil accumulation by the oleaginous diatom Fistulifera solaris as revealed by the genome and transcriptome.</title>
        <authorList>
            <person name="Tanaka T."/>
            <person name="Maeda Y."/>
            <person name="Veluchamy A."/>
            <person name="Tanaka M."/>
            <person name="Abida H."/>
            <person name="Marechal E."/>
            <person name="Bowler C."/>
            <person name="Muto M."/>
            <person name="Sunaga Y."/>
            <person name="Tanaka M."/>
            <person name="Yoshino T."/>
            <person name="Taniguchi T."/>
            <person name="Fukuda Y."/>
            <person name="Nemoto M."/>
            <person name="Matsumoto M."/>
            <person name="Wong P.S."/>
            <person name="Aburatani S."/>
            <person name="Fujibuchi W."/>
        </authorList>
    </citation>
    <scope>NUCLEOTIDE SEQUENCE [LARGE SCALE GENOMIC DNA]</scope>
    <source>
        <strain evidence="14 15">JPCC DA0580</strain>
    </source>
</reference>
<evidence type="ECO:0000313" key="15">
    <source>
        <dbReference type="Proteomes" id="UP000198406"/>
    </source>
</evidence>
<evidence type="ECO:0000256" key="5">
    <source>
        <dbReference type="ARBA" id="ARBA00022691"/>
    </source>
</evidence>
<dbReference type="SMART" id="SM00317">
    <property type="entry name" value="SET"/>
    <property type="match status" value="1"/>
</dbReference>
<feature type="compositionally biased region" description="Basic residues" evidence="11">
    <location>
        <begin position="562"/>
        <end position="574"/>
    </location>
</feature>
<comment type="catalytic activity">
    <reaction evidence="10">
        <text>N(6),N(6)-dimethyl-L-lysyl(4)-[histone H3] + S-adenosyl-L-methionine = N(6),N(6),N(6)-trimethyl-L-lysyl(4)-[histone H3] + S-adenosyl-L-homocysteine + H(+)</text>
        <dbReference type="Rhea" id="RHEA:60272"/>
        <dbReference type="Rhea" id="RHEA-COMP:15537"/>
        <dbReference type="Rhea" id="RHEA-COMP:15540"/>
        <dbReference type="ChEBI" id="CHEBI:15378"/>
        <dbReference type="ChEBI" id="CHEBI:57856"/>
        <dbReference type="ChEBI" id="CHEBI:59789"/>
        <dbReference type="ChEBI" id="CHEBI:61961"/>
        <dbReference type="ChEBI" id="CHEBI:61976"/>
    </reaction>
</comment>
<dbReference type="SUPFAM" id="SSF82199">
    <property type="entry name" value="SET domain"/>
    <property type="match status" value="1"/>
</dbReference>
<evidence type="ECO:0000256" key="11">
    <source>
        <dbReference type="SAM" id="MobiDB-lite"/>
    </source>
</evidence>
<dbReference type="InterPro" id="IPR046341">
    <property type="entry name" value="SET_dom_sf"/>
</dbReference>
<evidence type="ECO:0000259" key="12">
    <source>
        <dbReference type="PROSITE" id="PS50280"/>
    </source>
</evidence>
<organism evidence="14 15">
    <name type="scientific">Fistulifera solaris</name>
    <name type="common">Oleaginous diatom</name>
    <dbReference type="NCBI Taxonomy" id="1519565"/>
    <lineage>
        <taxon>Eukaryota</taxon>
        <taxon>Sar</taxon>
        <taxon>Stramenopiles</taxon>
        <taxon>Ochrophyta</taxon>
        <taxon>Bacillariophyta</taxon>
        <taxon>Bacillariophyceae</taxon>
        <taxon>Bacillariophycidae</taxon>
        <taxon>Naviculales</taxon>
        <taxon>Naviculaceae</taxon>
        <taxon>Fistulifera</taxon>
    </lineage>
</organism>
<evidence type="ECO:0000256" key="1">
    <source>
        <dbReference type="ARBA" id="ARBA00004123"/>
    </source>
</evidence>
<comment type="catalytic activity">
    <reaction evidence="8">
        <text>L-lysyl(4)-[histone H3] + 3 S-adenosyl-L-methionine = N(6),N(6),N(6)-trimethyl-L-lysyl(4)-[histone H3] + 3 S-adenosyl-L-homocysteine + 3 H(+)</text>
        <dbReference type="Rhea" id="RHEA:60260"/>
        <dbReference type="Rhea" id="RHEA-COMP:15537"/>
        <dbReference type="Rhea" id="RHEA-COMP:15547"/>
        <dbReference type="ChEBI" id="CHEBI:15378"/>
        <dbReference type="ChEBI" id="CHEBI:29969"/>
        <dbReference type="ChEBI" id="CHEBI:57856"/>
        <dbReference type="ChEBI" id="CHEBI:59789"/>
        <dbReference type="ChEBI" id="CHEBI:61961"/>
        <dbReference type="EC" id="2.1.1.354"/>
    </reaction>
</comment>
<feature type="domain" description="Post-SET" evidence="13">
    <location>
        <begin position="835"/>
        <end position="851"/>
    </location>
</feature>
<evidence type="ECO:0000313" key="14">
    <source>
        <dbReference type="EMBL" id="GAX21057.1"/>
    </source>
</evidence>
<dbReference type="Gene3D" id="2.170.270.10">
    <property type="entry name" value="SET domain"/>
    <property type="match status" value="1"/>
</dbReference>
<dbReference type="PANTHER" id="PTHR45814">
    <property type="entry name" value="HISTONE-LYSINE N-METHYLTRANSFERASE SETD1"/>
    <property type="match status" value="1"/>
</dbReference>
<keyword evidence="7" id="KW-0539">Nucleus</keyword>
<dbReference type="InterPro" id="IPR003616">
    <property type="entry name" value="Post-SET_dom"/>
</dbReference>
<keyword evidence="15" id="KW-1185">Reference proteome</keyword>
<dbReference type="EMBL" id="BDSP01000153">
    <property type="protein sequence ID" value="GAX21057.1"/>
    <property type="molecule type" value="Genomic_DNA"/>
</dbReference>
<evidence type="ECO:0000256" key="8">
    <source>
        <dbReference type="ARBA" id="ARBA00047571"/>
    </source>
</evidence>